<keyword evidence="9" id="KW-0378">Hydrolase</keyword>
<comment type="catalytic activity">
    <reaction evidence="9">
        <text>Typically cleaves a -Gly-|-Phe- bond to release an N-terminal, basic peptide of 5-8 residues from type IV prepilin, and then N-methylates the new N-terminal amino group, the methyl donor being S-adenosyl-L-methionine.</text>
        <dbReference type="EC" id="3.4.23.43"/>
    </reaction>
</comment>
<keyword evidence="9" id="KW-0511">Multifunctional enzyme</keyword>
<keyword evidence="9" id="KW-0489">Methyltransferase</keyword>
<evidence type="ECO:0000256" key="10">
    <source>
        <dbReference type="SAM" id="Phobius"/>
    </source>
</evidence>
<evidence type="ECO:0000256" key="3">
    <source>
        <dbReference type="ARBA" id="ARBA00022475"/>
    </source>
</evidence>
<evidence type="ECO:0000256" key="5">
    <source>
        <dbReference type="ARBA" id="ARBA00022692"/>
    </source>
</evidence>
<dbReference type="GO" id="GO:0032259">
    <property type="term" value="P:methylation"/>
    <property type="evidence" value="ECO:0007669"/>
    <property type="project" value="UniProtKB-KW"/>
</dbReference>
<gene>
    <name evidence="13" type="ORF">ACELLULO517_23190</name>
</gene>
<dbReference type="PANTHER" id="PTHR30487">
    <property type="entry name" value="TYPE 4 PREPILIN-LIKE PROTEINS LEADER PEPTIDE-PROCESSING ENZYME"/>
    <property type="match status" value="1"/>
</dbReference>
<organism evidence="13 14">
    <name type="scientific">Acidisoma cellulosilyticum</name>
    <dbReference type="NCBI Taxonomy" id="2802395"/>
    <lineage>
        <taxon>Bacteria</taxon>
        <taxon>Pseudomonadati</taxon>
        <taxon>Pseudomonadota</taxon>
        <taxon>Alphaproteobacteria</taxon>
        <taxon>Acetobacterales</taxon>
        <taxon>Acidocellaceae</taxon>
        <taxon>Acidisoma</taxon>
    </lineage>
</organism>
<keyword evidence="7 10" id="KW-0472">Membrane</keyword>
<keyword evidence="5 9" id="KW-0812">Transmembrane</keyword>
<evidence type="ECO:0000313" key="14">
    <source>
        <dbReference type="Proteomes" id="UP000721844"/>
    </source>
</evidence>
<keyword evidence="9" id="KW-0808">Transferase</keyword>
<dbReference type="InterPro" id="IPR050882">
    <property type="entry name" value="Prepilin_peptidase/N-MTase"/>
</dbReference>
<dbReference type="PANTHER" id="PTHR30487:SF0">
    <property type="entry name" value="PREPILIN LEADER PEPTIDASE_N-METHYLTRANSFERASE-RELATED"/>
    <property type="match status" value="1"/>
</dbReference>
<dbReference type="GO" id="GO:0005886">
    <property type="term" value="C:plasma membrane"/>
    <property type="evidence" value="ECO:0007669"/>
    <property type="project" value="UniProtKB-SubCell"/>
</dbReference>
<dbReference type="Pfam" id="PF01478">
    <property type="entry name" value="Peptidase_A24"/>
    <property type="match status" value="1"/>
</dbReference>
<dbReference type="Proteomes" id="UP000721844">
    <property type="component" value="Unassembled WGS sequence"/>
</dbReference>
<evidence type="ECO:0000256" key="6">
    <source>
        <dbReference type="ARBA" id="ARBA00022989"/>
    </source>
</evidence>
<keyword evidence="4" id="KW-0997">Cell inner membrane</keyword>
<proteinExistence type="inferred from homology"/>
<dbReference type="InterPro" id="IPR010627">
    <property type="entry name" value="Prepilin_pept_A24_N"/>
</dbReference>
<feature type="transmembrane region" description="Helical" evidence="10">
    <location>
        <begin position="75"/>
        <end position="94"/>
    </location>
</feature>
<dbReference type="GO" id="GO:0006465">
    <property type="term" value="P:signal peptide processing"/>
    <property type="evidence" value="ECO:0007669"/>
    <property type="project" value="TreeGrafter"/>
</dbReference>
<evidence type="ECO:0000256" key="8">
    <source>
        <dbReference type="RuleBase" id="RU003793"/>
    </source>
</evidence>
<dbReference type="Gene3D" id="1.20.120.1220">
    <property type="match status" value="1"/>
</dbReference>
<keyword evidence="14" id="KW-1185">Reference proteome</keyword>
<evidence type="ECO:0000259" key="12">
    <source>
        <dbReference type="Pfam" id="PF06750"/>
    </source>
</evidence>
<dbReference type="GO" id="GO:0004190">
    <property type="term" value="F:aspartic-type endopeptidase activity"/>
    <property type="evidence" value="ECO:0007669"/>
    <property type="project" value="UniProtKB-EC"/>
</dbReference>
<feature type="domain" description="Prepilin peptidase A24 N-terminal" evidence="12">
    <location>
        <begin position="14"/>
        <end position="93"/>
    </location>
</feature>
<feature type="transmembrane region" description="Helical" evidence="10">
    <location>
        <begin position="149"/>
        <end position="170"/>
    </location>
</feature>
<evidence type="ECO:0000256" key="4">
    <source>
        <dbReference type="ARBA" id="ARBA00022519"/>
    </source>
</evidence>
<dbReference type="InterPro" id="IPR014032">
    <property type="entry name" value="Peptidase_A24A_bac"/>
</dbReference>
<dbReference type="AlphaFoldDB" id="A0A964E6M8"/>
<feature type="domain" description="Prepilin type IV endopeptidase peptidase" evidence="11">
    <location>
        <begin position="106"/>
        <end position="213"/>
    </location>
</feature>
<protein>
    <recommendedName>
        <fullName evidence="9">Prepilin leader peptidase/N-methyltransferase</fullName>
        <ecNumber evidence="9">2.1.1.-</ecNumber>
        <ecNumber evidence="9">3.4.23.43</ecNumber>
    </recommendedName>
</protein>
<reference evidence="13 14" key="1">
    <citation type="journal article" date="2021" name="Microorganisms">
        <title>Acidisoma silvae sp. nov. and Acidisomacellulosilytica sp. nov., Two Acidophilic Bacteria Isolated from Decaying Wood, Hydrolyzing Cellulose and Producing Poly-3-hydroxybutyrate.</title>
        <authorList>
            <person name="Mieszkin S."/>
            <person name="Pouder E."/>
            <person name="Uroz S."/>
            <person name="Simon-Colin C."/>
            <person name="Alain K."/>
        </authorList>
    </citation>
    <scope>NUCLEOTIDE SEQUENCE [LARGE SCALE GENOMIC DNA]</scope>
    <source>
        <strain evidence="13 14">HW T5.17</strain>
    </source>
</reference>
<feature type="transmembrane region" description="Helical" evidence="10">
    <location>
        <begin position="233"/>
        <end position="253"/>
    </location>
</feature>
<comment type="function">
    <text evidence="9">Plays an essential role in type IV pili and type II pseudopili formation by proteolytically removing the leader sequence from substrate proteins and subsequently monomethylating the alpha-amino group of the newly exposed N-terminal phenylalanine.</text>
</comment>
<feature type="transmembrane region" description="Helical" evidence="10">
    <location>
        <begin position="190"/>
        <end position="213"/>
    </location>
</feature>
<dbReference type="EC" id="2.1.1.-" evidence="9"/>
<comment type="similarity">
    <text evidence="2 8">Belongs to the peptidase A24 family.</text>
</comment>
<dbReference type="EC" id="3.4.23.43" evidence="9"/>
<accession>A0A964E6M8</accession>
<evidence type="ECO:0000259" key="11">
    <source>
        <dbReference type="Pfam" id="PF01478"/>
    </source>
</evidence>
<keyword evidence="9" id="KW-0645">Protease</keyword>
<feature type="transmembrane region" description="Helical" evidence="10">
    <location>
        <begin position="9"/>
        <end position="26"/>
    </location>
</feature>
<evidence type="ECO:0000256" key="1">
    <source>
        <dbReference type="ARBA" id="ARBA00004429"/>
    </source>
</evidence>
<feature type="transmembrane region" description="Helical" evidence="10">
    <location>
        <begin position="100"/>
        <end position="118"/>
    </location>
</feature>
<sequence length="254" mass="27517">MSAISPDSLYVILLAPFVGSFLGVLIKRLPKRLPVAFDRSRCDDCNHILGPLDLVPLISFVALRGKCRFCSAPIGLFYVSIELAALTIAVIAIAMSVDPAVMWFGCVLGWALLALAWIDWGYMILPDVLTLPLILLGLFATYWLDPGDITDHALAAAFGYLAFRAIAVLYRRIRGRDGLGEGDAKLMAAAGSWVGIGPLPYILIGGAVLTLAAAALKSWWSRQSIEPRMRLPLGAGLCLALWIVWVFASSSIMR</sequence>
<dbReference type="Pfam" id="PF06750">
    <property type="entry name" value="A24_N_bact"/>
    <property type="match status" value="1"/>
</dbReference>
<evidence type="ECO:0000313" key="13">
    <source>
        <dbReference type="EMBL" id="MCB8883173.1"/>
    </source>
</evidence>
<keyword evidence="6 10" id="KW-1133">Transmembrane helix</keyword>
<evidence type="ECO:0000256" key="2">
    <source>
        <dbReference type="ARBA" id="ARBA00005801"/>
    </source>
</evidence>
<dbReference type="InterPro" id="IPR000045">
    <property type="entry name" value="Prepilin_IV_endopep_pep"/>
</dbReference>
<keyword evidence="3" id="KW-1003">Cell membrane</keyword>
<evidence type="ECO:0000256" key="7">
    <source>
        <dbReference type="ARBA" id="ARBA00023136"/>
    </source>
</evidence>
<dbReference type="PRINTS" id="PR00864">
    <property type="entry name" value="PREPILNPTASE"/>
</dbReference>
<dbReference type="RefSeq" id="WP_227309827.1">
    <property type="nucleotide sequence ID" value="NZ_JAESVA010000011.1"/>
</dbReference>
<dbReference type="EMBL" id="JAESVA010000011">
    <property type="protein sequence ID" value="MCB8883173.1"/>
    <property type="molecule type" value="Genomic_DNA"/>
</dbReference>
<evidence type="ECO:0000256" key="9">
    <source>
        <dbReference type="RuleBase" id="RU003794"/>
    </source>
</evidence>
<feature type="transmembrane region" description="Helical" evidence="10">
    <location>
        <begin position="125"/>
        <end position="143"/>
    </location>
</feature>
<comment type="subcellular location">
    <subcellularLocation>
        <location evidence="1">Cell inner membrane</location>
        <topology evidence="1">Multi-pass membrane protein</topology>
    </subcellularLocation>
    <subcellularLocation>
        <location evidence="9">Cell membrane</location>
        <topology evidence="9">Multi-pass membrane protein</topology>
    </subcellularLocation>
</comment>
<name>A0A964E6M8_9PROT</name>
<comment type="caution">
    <text evidence="13">The sequence shown here is derived from an EMBL/GenBank/DDBJ whole genome shotgun (WGS) entry which is preliminary data.</text>
</comment>
<dbReference type="GO" id="GO:0008168">
    <property type="term" value="F:methyltransferase activity"/>
    <property type="evidence" value="ECO:0007669"/>
    <property type="project" value="UniProtKB-KW"/>
</dbReference>